<evidence type="ECO:0000256" key="6">
    <source>
        <dbReference type="ARBA" id="ARBA00022655"/>
    </source>
</evidence>
<evidence type="ECO:0000313" key="15">
    <source>
        <dbReference type="Proteomes" id="UP000215767"/>
    </source>
</evidence>
<keyword evidence="15" id="KW-1185">Reference proteome</keyword>
<dbReference type="EC" id="1.1.1.169" evidence="4 11"/>
<evidence type="ECO:0000256" key="10">
    <source>
        <dbReference type="ARBA" id="ARBA00048793"/>
    </source>
</evidence>
<reference evidence="15" key="1">
    <citation type="submission" date="2017-05" db="EMBL/GenBank/DDBJ databases">
        <title>Complete and WGS of Bordetella genogroups.</title>
        <authorList>
            <person name="Spilker T."/>
            <person name="Lipuma J."/>
        </authorList>
    </citation>
    <scope>NUCLEOTIDE SEQUENCE [LARGE SCALE GENOMIC DNA]</scope>
    <source>
        <strain evidence="15">AU8856</strain>
    </source>
</reference>
<sequence length="316" mass="33966">MKILVVGAGAIGGYYGARLLQAGADVTFLVRPRRATLLRETGLRVKSSLGDYAGPVRTVTRDAVRPDYDLVLLSCKTYDLDAAIADIAPAMRGPAVLLPFLNGMSVYDALDGHYGRDRVLGGVAYIATMLEPDGAIRHFGSNDVVQVGARSPFARAIAEDFHALISRSPGNRAIAADIDQALWNKWVMLASGALMNCLMRGTLADILATRDGRALMRQAMEECSAVAAAEGHPLGDEETQRLSARLLDETSTWAASMMRDIGQDMPRLEADAIVGDMIVRAERHGLAVPLIRASYCNLQVYERQHAVGEGATAAAR</sequence>
<evidence type="ECO:0000313" key="14">
    <source>
        <dbReference type="EMBL" id="OZI60522.1"/>
    </source>
</evidence>
<dbReference type="NCBIfam" id="TIGR00745">
    <property type="entry name" value="apbA_panE"/>
    <property type="match status" value="1"/>
</dbReference>
<gene>
    <name evidence="14" type="ORF">CAL28_14010</name>
</gene>
<evidence type="ECO:0000259" key="12">
    <source>
        <dbReference type="Pfam" id="PF02558"/>
    </source>
</evidence>
<evidence type="ECO:0000256" key="9">
    <source>
        <dbReference type="ARBA" id="ARBA00032024"/>
    </source>
</evidence>
<dbReference type="FunFam" id="3.40.50.720:FF:000307">
    <property type="entry name" value="2-dehydropantoate 2-reductase"/>
    <property type="match status" value="1"/>
</dbReference>
<evidence type="ECO:0000256" key="7">
    <source>
        <dbReference type="ARBA" id="ARBA00022857"/>
    </source>
</evidence>
<dbReference type="PANTHER" id="PTHR21708">
    <property type="entry name" value="PROBABLE 2-DEHYDROPANTOATE 2-REDUCTASE"/>
    <property type="match status" value="1"/>
</dbReference>
<protein>
    <recommendedName>
        <fullName evidence="5 11">2-dehydropantoate 2-reductase</fullName>
        <ecNumber evidence="4 11">1.1.1.169</ecNumber>
    </recommendedName>
    <alternativeName>
        <fullName evidence="9 11">Ketopantoate reductase</fullName>
    </alternativeName>
</protein>
<comment type="caution">
    <text evidence="14">The sequence shown here is derived from an EMBL/GenBank/DDBJ whole genome shotgun (WGS) entry which is preliminary data.</text>
</comment>
<dbReference type="Proteomes" id="UP000215767">
    <property type="component" value="Unassembled WGS sequence"/>
</dbReference>
<dbReference type="PANTHER" id="PTHR21708:SF26">
    <property type="entry name" value="2-DEHYDROPANTOATE 2-REDUCTASE"/>
    <property type="match status" value="1"/>
</dbReference>
<dbReference type="FunFam" id="1.10.1040.10:FF:000017">
    <property type="entry name" value="2-dehydropantoate 2-reductase"/>
    <property type="match status" value="1"/>
</dbReference>
<comment type="similarity">
    <text evidence="3 11">Belongs to the ketopantoate reductase family.</text>
</comment>
<dbReference type="SUPFAM" id="SSF48179">
    <property type="entry name" value="6-phosphogluconate dehydrogenase C-terminal domain-like"/>
    <property type="match status" value="1"/>
</dbReference>
<dbReference type="InterPro" id="IPR051402">
    <property type="entry name" value="KPR-Related"/>
</dbReference>
<keyword evidence="7 11" id="KW-0521">NADP</keyword>
<name>A0A261UGH7_9BORD</name>
<dbReference type="GO" id="GO:0015940">
    <property type="term" value="P:pantothenate biosynthetic process"/>
    <property type="evidence" value="ECO:0007669"/>
    <property type="project" value="UniProtKB-UniPathway"/>
</dbReference>
<evidence type="ECO:0000256" key="1">
    <source>
        <dbReference type="ARBA" id="ARBA00002919"/>
    </source>
</evidence>
<organism evidence="14 15">
    <name type="scientific">Bordetella genomosp. 11</name>
    <dbReference type="NCBI Taxonomy" id="1416808"/>
    <lineage>
        <taxon>Bacteria</taxon>
        <taxon>Pseudomonadati</taxon>
        <taxon>Pseudomonadota</taxon>
        <taxon>Betaproteobacteria</taxon>
        <taxon>Burkholderiales</taxon>
        <taxon>Alcaligenaceae</taxon>
        <taxon>Bordetella</taxon>
    </lineage>
</organism>
<accession>A0A261UGH7</accession>
<evidence type="ECO:0000259" key="13">
    <source>
        <dbReference type="Pfam" id="PF08546"/>
    </source>
</evidence>
<dbReference type="AlphaFoldDB" id="A0A261UGH7"/>
<dbReference type="Gene3D" id="3.40.50.720">
    <property type="entry name" value="NAD(P)-binding Rossmann-like Domain"/>
    <property type="match status" value="1"/>
</dbReference>
<evidence type="ECO:0000256" key="5">
    <source>
        <dbReference type="ARBA" id="ARBA00019465"/>
    </source>
</evidence>
<dbReference type="SUPFAM" id="SSF51735">
    <property type="entry name" value="NAD(P)-binding Rossmann-fold domains"/>
    <property type="match status" value="1"/>
</dbReference>
<dbReference type="Gene3D" id="1.10.1040.10">
    <property type="entry name" value="N-(1-d-carboxylethyl)-l-norvaline Dehydrogenase, domain 2"/>
    <property type="match status" value="1"/>
</dbReference>
<dbReference type="GO" id="GO:0008677">
    <property type="term" value="F:2-dehydropantoate 2-reductase activity"/>
    <property type="evidence" value="ECO:0007669"/>
    <property type="project" value="UniProtKB-EC"/>
</dbReference>
<dbReference type="Pfam" id="PF02558">
    <property type="entry name" value="ApbA"/>
    <property type="match status" value="1"/>
</dbReference>
<dbReference type="GO" id="GO:0005737">
    <property type="term" value="C:cytoplasm"/>
    <property type="evidence" value="ECO:0007669"/>
    <property type="project" value="TreeGrafter"/>
</dbReference>
<comment type="pathway">
    <text evidence="2 11">Cofactor biosynthesis; (R)-pantothenate biosynthesis; (R)-pantoate from 3-methyl-2-oxobutanoate: step 2/2.</text>
</comment>
<keyword evidence="6 11" id="KW-0566">Pantothenate biosynthesis</keyword>
<keyword evidence="8 11" id="KW-0560">Oxidoreductase</keyword>
<evidence type="ECO:0000256" key="8">
    <source>
        <dbReference type="ARBA" id="ARBA00023002"/>
    </source>
</evidence>
<comment type="catalytic activity">
    <reaction evidence="10 11">
        <text>(R)-pantoate + NADP(+) = 2-dehydropantoate + NADPH + H(+)</text>
        <dbReference type="Rhea" id="RHEA:16233"/>
        <dbReference type="ChEBI" id="CHEBI:11561"/>
        <dbReference type="ChEBI" id="CHEBI:15378"/>
        <dbReference type="ChEBI" id="CHEBI:15980"/>
        <dbReference type="ChEBI" id="CHEBI:57783"/>
        <dbReference type="ChEBI" id="CHEBI:58349"/>
        <dbReference type="EC" id="1.1.1.169"/>
    </reaction>
</comment>
<dbReference type="OrthoDB" id="9796561at2"/>
<dbReference type="InterPro" id="IPR008927">
    <property type="entry name" value="6-PGluconate_DH-like_C_sf"/>
</dbReference>
<evidence type="ECO:0000256" key="3">
    <source>
        <dbReference type="ARBA" id="ARBA00007870"/>
    </source>
</evidence>
<feature type="domain" description="Ketopantoate reductase C-terminal" evidence="13">
    <location>
        <begin position="177"/>
        <end position="299"/>
    </location>
</feature>
<proteinExistence type="inferred from homology"/>
<dbReference type="InterPro" id="IPR013328">
    <property type="entry name" value="6PGD_dom2"/>
</dbReference>
<dbReference type="RefSeq" id="WP_094841936.1">
    <property type="nucleotide sequence ID" value="NZ_NEVS01000004.1"/>
</dbReference>
<evidence type="ECO:0000256" key="11">
    <source>
        <dbReference type="RuleBase" id="RU362068"/>
    </source>
</evidence>
<dbReference type="InterPro" id="IPR013752">
    <property type="entry name" value="KPA_reductase"/>
</dbReference>
<comment type="function">
    <text evidence="1 11">Catalyzes the NADPH-dependent reduction of ketopantoate into pantoic acid.</text>
</comment>
<dbReference type="InterPro" id="IPR036291">
    <property type="entry name" value="NAD(P)-bd_dom_sf"/>
</dbReference>
<dbReference type="EMBL" id="NEVS01000004">
    <property type="protein sequence ID" value="OZI60522.1"/>
    <property type="molecule type" value="Genomic_DNA"/>
</dbReference>
<dbReference type="UniPathway" id="UPA00028">
    <property type="reaction ID" value="UER00004"/>
</dbReference>
<dbReference type="InterPro" id="IPR013332">
    <property type="entry name" value="KPR_N"/>
</dbReference>
<evidence type="ECO:0000256" key="4">
    <source>
        <dbReference type="ARBA" id="ARBA00013014"/>
    </source>
</evidence>
<dbReference type="InterPro" id="IPR003710">
    <property type="entry name" value="ApbA"/>
</dbReference>
<feature type="domain" description="Ketopantoate reductase N-terminal" evidence="12">
    <location>
        <begin position="3"/>
        <end position="149"/>
    </location>
</feature>
<dbReference type="Pfam" id="PF08546">
    <property type="entry name" value="ApbA_C"/>
    <property type="match status" value="1"/>
</dbReference>
<evidence type="ECO:0000256" key="2">
    <source>
        <dbReference type="ARBA" id="ARBA00004994"/>
    </source>
</evidence>